<dbReference type="EMBL" id="FOQU01000005">
    <property type="protein sequence ID" value="SFJ09992.1"/>
    <property type="molecule type" value="Genomic_DNA"/>
</dbReference>
<name>A0A1I3NLG2_9BURK</name>
<accession>A0A1I3NLG2</accession>
<reference evidence="1 2" key="1">
    <citation type="submission" date="2016-10" db="EMBL/GenBank/DDBJ databases">
        <authorList>
            <person name="de Groot N.N."/>
        </authorList>
    </citation>
    <scope>NUCLEOTIDE SEQUENCE [LARGE SCALE GENOMIC DNA]</scope>
    <source>
        <strain evidence="1 2">LMG 23650</strain>
    </source>
</reference>
<dbReference type="Proteomes" id="UP000199548">
    <property type="component" value="Unassembled WGS sequence"/>
</dbReference>
<evidence type="ECO:0008006" key="3">
    <source>
        <dbReference type="Google" id="ProtNLM"/>
    </source>
</evidence>
<keyword evidence="2" id="KW-1185">Reference proteome</keyword>
<evidence type="ECO:0000313" key="2">
    <source>
        <dbReference type="Proteomes" id="UP000199548"/>
    </source>
</evidence>
<protein>
    <recommendedName>
        <fullName evidence="3">Antitoxin of type II TA system, VapB</fullName>
    </recommendedName>
</protein>
<organism evidence="1 2">
    <name type="scientific">Paraburkholderia megapolitana</name>
    <dbReference type="NCBI Taxonomy" id="420953"/>
    <lineage>
        <taxon>Bacteria</taxon>
        <taxon>Pseudomonadati</taxon>
        <taxon>Pseudomonadota</taxon>
        <taxon>Betaproteobacteria</taxon>
        <taxon>Burkholderiales</taxon>
        <taxon>Burkholderiaceae</taxon>
        <taxon>Paraburkholderia</taxon>
    </lineage>
</organism>
<evidence type="ECO:0000313" key="1">
    <source>
        <dbReference type="EMBL" id="SFJ09992.1"/>
    </source>
</evidence>
<sequence length="68" mass="7454">MRTTVTVDDLLYTRALELAEPGISAADLFREALETFVRIQAGKRLAALGGHAPEMAEIARRRPDGTSR</sequence>
<gene>
    <name evidence="1" type="ORF">SAMN05192543_105427</name>
</gene>
<dbReference type="RefSeq" id="WP_091014770.1">
    <property type="nucleotide sequence ID" value="NZ_CP041745.1"/>
</dbReference>
<dbReference type="AlphaFoldDB" id="A0A1I3NLG2"/>
<dbReference type="STRING" id="420953.SAMN05192543_105427"/>
<proteinExistence type="predicted"/>
<dbReference type="OrthoDB" id="332069at2"/>